<dbReference type="GO" id="GO:0005886">
    <property type="term" value="C:plasma membrane"/>
    <property type="evidence" value="ECO:0007669"/>
    <property type="project" value="TreeGrafter"/>
</dbReference>
<dbReference type="HOGENOM" id="CLU_047677_4_0_9"/>
<dbReference type="Gene3D" id="3.10.20.310">
    <property type="entry name" value="membrane protein fhac"/>
    <property type="match status" value="1"/>
</dbReference>
<evidence type="ECO:0000256" key="9">
    <source>
        <dbReference type="SAM" id="Phobius"/>
    </source>
</evidence>
<dbReference type="PATRIC" id="fig|861450.3.peg.1248"/>
<gene>
    <name evidence="11" type="ORF">HMPREF0080_01341</name>
</gene>
<keyword evidence="12" id="KW-1185">Reference proteome</keyword>
<keyword evidence="2" id="KW-1003">Cell membrane</keyword>
<name>G9YI56_9FIRM</name>
<feature type="transmembrane region" description="Helical" evidence="9">
    <location>
        <begin position="75"/>
        <end position="94"/>
    </location>
</feature>
<evidence type="ECO:0000256" key="4">
    <source>
        <dbReference type="ARBA" id="ARBA00022692"/>
    </source>
</evidence>
<dbReference type="RefSeq" id="WP_006790316.1">
    <property type="nucleotide sequence ID" value="NZ_JH417599.1"/>
</dbReference>
<dbReference type="EMBL" id="AGCJ01000057">
    <property type="protein sequence ID" value="EHM40127.1"/>
    <property type="molecule type" value="Genomic_DNA"/>
</dbReference>
<evidence type="ECO:0000313" key="11">
    <source>
        <dbReference type="EMBL" id="EHM40127.1"/>
    </source>
</evidence>
<feature type="compositionally biased region" description="Basic and acidic residues" evidence="8">
    <location>
        <begin position="1"/>
        <end position="22"/>
    </location>
</feature>
<dbReference type="InterPro" id="IPR013685">
    <property type="entry name" value="POTRA_FtsQ_type"/>
</dbReference>
<dbReference type="PROSITE" id="PS51779">
    <property type="entry name" value="POTRA"/>
    <property type="match status" value="1"/>
</dbReference>
<evidence type="ECO:0000256" key="8">
    <source>
        <dbReference type="SAM" id="MobiDB-lite"/>
    </source>
</evidence>
<evidence type="ECO:0000259" key="10">
    <source>
        <dbReference type="PROSITE" id="PS51779"/>
    </source>
</evidence>
<evidence type="ECO:0000256" key="2">
    <source>
        <dbReference type="ARBA" id="ARBA00022475"/>
    </source>
</evidence>
<reference evidence="11 12" key="1">
    <citation type="submission" date="2011-08" db="EMBL/GenBank/DDBJ databases">
        <authorList>
            <person name="Weinstock G."/>
            <person name="Sodergren E."/>
            <person name="Clifton S."/>
            <person name="Fulton L."/>
            <person name="Fulton B."/>
            <person name="Courtney L."/>
            <person name="Fronick C."/>
            <person name="Harrison M."/>
            <person name="Strong C."/>
            <person name="Farmer C."/>
            <person name="Delahaunty K."/>
            <person name="Markovic C."/>
            <person name="Hall O."/>
            <person name="Minx P."/>
            <person name="Tomlinson C."/>
            <person name="Mitreva M."/>
            <person name="Hou S."/>
            <person name="Chen J."/>
            <person name="Wollam A."/>
            <person name="Pepin K.H."/>
            <person name="Johnson M."/>
            <person name="Bhonagiri V."/>
            <person name="Zhang X."/>
            <person name="Suruliraj S."/>
            <person name="Warren W."/>
            <person name="Chinwalla A."/>
            <person name="Mardis E.R."/>
            <person name="Wilson R.K."/>
        </authorList>
    </citation>
    <scope>NUCLEOTIDE SEQUENCE [LARGE SCALE GENOMIC DNA]</scope>
    <source>
        <strain evidence="11 12">F0357</strain>
    </source>
</reference>
<dbReference type="Proteomes" id="UP000005481">
    <property type="component" value="Unassembled WGS sequence"/>
</dbReference>
<dbReference type="eggNOG" id="COG1589">
    <property type="taxonomic scope" value="Bacteria"/>
</dbReference>
<feature type="region of interest" description="Disordered" evidence="8">
    <location>
        <begin position="1"/>
        <end position="23"/>
    </location>
</feature>
<dbReference type="Pfam" id="PF08478">
    <property type="entry name" value="POTRA_1"/>
    <property type="match status" value="1"/>
</dbReference>
<sequence length="302" mass="33899">MLHTHFDDTRSGEYNHNRHTDGFKPFAAQDISEETHYSPHMDPEAVRTETQERIARRHRKRLKREAALRRRKRRLQIIGAAVIIFICLLLLRVLPIPFGTVVIDGNGIMPDEDVLRVGGIPSTVNVVRLSTSEIRERLLRDLRVGDVSVERELPATIHIFVKERKAVAVVMTLYGFAYIDDTGTVIGLEPQIKGVAVPIITGKKVDTLLLGDRLDDIPMKHAMAYLEELSPEISSQIAEINVGNPKELIAYTTDGLSIHLGNGDRTAERAAVTQGLLEEIRNNRLSVQYIDVNPDAPIIKEK</sequence>
<dbReference type="PANTHER" id="PTHR37820:SF1">
    <property type="entry name" value="CELL DIVISION PROTEIN FTSQ"/>
    <property type="match status" value="1"/>
</dbReference>
<evidence type="ECO:0000256" key="7">
    <source>
        <dbReference type="ARBA" id="ARBA00023306"/>
    </source>
</evidence>
<evidence type="ECO:0000256" key="5">
    <source>
        <dbReference type="ARBA" id="ARBA00022989"/>
    </source>
</evidence>
<dbReference type="PANTHER" id="PTHR37820">
    <property type="entry name" value="CELL DIVISION PROTEIN DIVIB"/>
    <property type="match status" value="1"/>
</dbReference>
<keyword evidence="7" id="KW-0131">Cell cycle</keyword>
<dbReference type="InterPro" id="IPR005548">
    <property type="entry name" value="Cell_div_FtsQ/DivIB_C"/>
</dbReference>
<keyword evidence="6 9" id="KW-0472">Membrane</keyword>
<organism evidence="11 12">
    <name type="scientific">Anaeroglobus geminatus F0357</name>
    <dbReference type="NCBI Taxonomy" id="861450"/>
    <lineage>
        <taxon>Bacteria</taxon>
        <taxon>Bacillati</taxon>
        <taxon>Bacillota</taxon>
        <taxon>Negativicutes</taxon>
        <taxon>Veillonellales</taxon>
        <taxon>Veillonellaceae</taxon>
        <taxon>Anaeroglobus</taxon>
    </lineage>
</organism>
<dbReference type="STRING" id="861450.HMPREF0080_01341"/>
<evidence type="ECO:0000256" key="1">
    <source>
        <dbReference type="ARBA" id="ARBA00004370"/>
    </source>
</evidence>
<keyword evidence="4 9" id="KW-0812">Transmembrane</keyword>
<accession>G9YI56</accession>
<evidence type="ECO:0000256" key="3">
    <source>
        <dbReference type="ARBA" id="ARBA00022618"/>
    </source>
</evidence>
<feature type="domain" description="POTRA" evidence="10">
    <location>
        <begin position="96"/>
        <end position="164"/>
    </location>
</feature>
<dbReference type="Pfam" id="PF03799">
    <property type="entry name" value="FtsQ_DivIB_C"/>
    <property type="match status" value="1"/>
</dbReference>
<dbReference type="InterPro" id="IPR034746">
    <property type="entry name" value="POTRA"/>
</dbReference>
<comment type="caution">
    <text evidence="11">The sequence shown here is derived from an EMBL/GenBank/DDBJ whole genome shotgun (WGS) entry which is preliminary data.</text>
</comment>
<evidence type="ECO:0000313" key="12">
    <source>
        <dbReference type="Proteomes" id="UP000005481"/>
    </source>
</evidence>
<evidence type="ECO:0000256" key="6">
    <source>
        <dbReference type="ARBA" id="ARBA00023136"/>
    </source>
</evidence>
<keyword evidence="3" id="KW-0132">Cell division</keyword>
<dbReference type="InterPro" id="IPR050487">
    <property type="entry name" value="FtsQ_DivIB"/>
</dbReference>
<dbReference type="AlphaFoldDB" id="G9YI56"/>
<proteinExistence type="predicted"/>
<keyword evidence="5 9" id="KW-1133">Transmembrane helix</keyword>
<comment type="subcellular location">
    <subcellularLocation>
        <location evidence="1">Membrane</location>
    </subcellularLocation>
</comment>
<protein>
    <submittedName>
        <fullName evidence="11">POTRA domain protein, FtsQ-type</fullName>
    </submittedName>
</protein>
<dbReference type="GO" id="GO:0051301">
    <property type="term" value="P:cell division"/>
    <property type="evidence" value="ECO:0007669"/>
    <property type="project" value="UniProtKB-KW"/>
</dbReference>